<feature type="region of interest" description="Disordered" evidence="5">
    <location>
        <begin position="204"/>
        <end position="261"/>
    </location>
</feature>
<dbReference type="AlphaFoldDB" id="A0A8H7DLA8"/>
<keyword evidence="4" id="KW-0539">Nucleus</keyword>
<dbReference type="PANTHER" id="PTHR46910:SF3">
    <property type="entry name" value="HALOTOLERANCE PROTEIN 9-RELATED"/>
    <property type="match status" value="1"/>
</dbReference>
<dbReference type="InterPro" id="IPR001138">
    <property type="entry name" value="Zn2Cys6_DnaBD"/>
</dbReference>
<dbReference type="Gene3D" id="4.10.240.10">
    <property type="entry name" value="Zn(2)-C6 fungal-type DNA-binding domain"/>
    <property type="match status" value="1"/>
</dbReference>
<feature type="compositionally biased region" description="Pro residues" evidence="5">
    <location>
        <begin position="922"/>
        <end position="931"/>
    </location>
</feature>
<comment type="caution">
    <text evidence="7">The sequence shown here is derived from an EMBL/GenBank/DDBJ whole genome shotgun (WGS) entry which is preliminary data.</text>
</comment>
<dbReference type="GO" id="GO:0005634">
    <property type="term" value="C:nucleus"/>
    <property type="evidence" value="ECO:0007669"/>
    <property type="project" value="UniProtKB-SubCell"/>
</dbReference>
<evidence type="ECO:0000256" key="3">
    <source>
        <dbReference type="ARBA" id="ARBA00023125"/>
    </source>
</evidence>
<sequence>MAVRLHSVLYPPLSNIGISNDMNASFHSPPIYGSSIGGNTYRYRPHASSVDAPTEPSQYDYGQISNVTLNVSEPLDGSAIRQPTLPRLQIPTRLNINSPSPPSDQRGDISFHSALPSAPKFHPPPFRGPLSAPDVSEDFRYHQMYEDPNRAANMQVPNSAASGSPSGSKITERRSPTQARPVRRTTTTAVIACQQCRSRKIRCDSTRPHCSNCSRRADKCEYDPAPKRRGPDKRPGTRQRRCKKRPDSSEGDSLELAHKPLARLEPAPSLSATMIALPSPVPIASPNSDSAPTAPGTKSGRSPKRQKLTDETSQSLDIAGRMHQQHPTPTPNMSSQSYGHSIRPLAHLPSHEDTAPPLRISTDDSVLIGRSQPSSSTQPPSSEASGSRYSAPSSGYGYEVSPFGHSARYDLGHQASVPQVDHPKFPSIPSAAVQATQQGWWDAFLRSYPIREIATDLTFLYNESPIALSFVNVRFLMETLWSPTKYLTLQPAFILASMALAVLIRSSEADRGAVGRERAAVLLHSAQEALDRTWREGVWLDASLAEAALVIAQYEASAHPEYHPDRLARAFAFLDKVMSGLGLTSVDAGKPDVCRYAHGATPVVDVQPDACCTCFPPGSPPPGPDSVSPSALPWDPTWGEHEIRDEECRRVCWAALSLVTSFRVDCMALSRPDESQVLRICDPANYLVLFPNEMYDRGGFGSGRQDGGVTAAHPKNAIWTLFCRSMLLANFCGNVVARHTESREDRETQADALQESWNEAQAIQDALDGHVCNLYTSVAYLCRENISNAQMIITKGLRNLQGFPSANRPGPLFNRRQAEEWICYQAEVVKRVTTSIQYLSDSRGQQLTQRPYTVTWFYHQLAICLLLWESDTSLGDVLELAKSFLIPLDVLNALWPCDLIQLQCTALRKRLTAHCRSAGHELPPPPNPISLPNPIRRNS</sequence>
<dbReference type="EMBL" id="JACAZH010000002">
    <property type="protein sequence ID" value="KAF7375386.1"/>
    <property type="molecule type" value="Genomic_DNA"/>
</dbReference>
<dbReference type="Proteomes" id="UP000623467">
    <property type="component" value="Unassembled WGS sequence"/>
</dbReference>
<dbReference type="CDD" id="cd00067">
    <property type="entry name" value="GAL4"/>
    <property type="match status" value="1"/>
</dbReference>
<evidence type="ECO:0000256" key="2">
    <source>
        <dbReference type="ARBA" id="ARBA00022723"/>
    </source>
</evidence>
<dbReference type="PANTHER" id="PTHR46910">
    <property type="entry name" value="TRANSCRIPTION FACTOR PDR1"/>
    <property type="match status" value="1"/>
</dbReference>
<feature type="compositionally biased region" description="Basic and acidic residues" evidence="5">
    <location>
        <begin position="215"/>
        <end position="226"/>
    </location>
</feature>
<dbReference type="SMART" id="SM00066">
    <property type="entry name" value="GAL4"/>
    <property type="match status" value="1"/>
</dbReference>
<name>A0A8H7DLA8_9AGAR</name>
<feature type="compositionally biased region" description="Low complexity" evidence="5">
    <location>
        <begin position="157"/>
        <end position="168"/>
    </location>
</feature>
<feature type="region of interest" description="Disordered" evidence="5">
    <location>
        <begin position="281"/>
        <end position="313"/>
    </location>
</feature>
<evidence type="ECO:0000256" key="1">
    <source>
        <dbReference type="ARBA" id="ARBA00004123"/>
    </source>
</evidence>
<dbReference type="GO" id="GO:0008270">
    <property type="term" value="F:zinc ion binding"/>
    <property type="evidence" value="ECO:0007669"/>
    <property type="project" value="InterPro"/>
</dbReference>
<dbReference type="Pfam" id="PF00172">
    <property type="entry name" value="Zn_clus"/>
    <property type="match status" value="1"/>
</dbReference>
<evidence type="ECO:0000256" key="4">
    <source>
        <dbReference type="ARBA" id="ARBA00023242"/>
    </source>
</evidence>
<accession>A0A8H7DLA8</accession>
<evidence type="ECO:0000259" key="6">
    <source>
        <dbReference type="PROSITE" id="PS50048"/>
    </source>
</evidence>
<reference evidence="7" key="1">
    <citation type="submission" date="2020-05" db="EMBL/GenBank/DDBJ databases">
        <title>Mycena genomes resolve the evolution of fungal bioluminescence.</title>
        <authorList>
            <person name="Tsai I.J."/>
        </authorList>
    </citation>
    <scope>NUCLEOTIDE SEQUENCE</scope>
    <source>
        <strain evidence="7">160909Yilan</strain>
    </source>
</reference>
<evidence type="ECO:0000313" key="7">
    <source>
        <dbReference type="EMBL" id="KAF7375386.1"/>
    </source>
</evidence>
<feature type="region of interest" description="Disordered" evidence="5">
    <location>
        <begin position="918"/>
        <end position="939"/>
    </location>
</feature>
<protein>
    <submittedName>
        <fullName evidence="7">Zn(2)-C6 fungal-type domain-containing protein</fullName>
    </submittedName>
</protein>
<comment type="subcellular location">
    <subcellularLocation>
        <location evidence="1">Nucleus</location>
    </subcellularLocation>
</comment>
<dbReference type="GO" id="GO:0003677">
    <property type="term" value="F:DNA binding"/>
    <property type="evidence" value="ECO:0007669"/>
    <property type="project" value="UniProtKB-KW"/>
</dbReference>
<keyword evidence="3" id="KW-0238">DNA-binding</keyword>
<feature type="region of interest" description="Disordered" evidence="5">
    <location>
        <begin position="149"/>
        <end position="186"/>
    </location>
</feature>
<keyword evidence="2" id="KW-0479">Metal-binding</keyword>
<feature type="compositionally biased region" description="Basic residues" evidence="5">
    <location>
        <begin position="227"/>
        <end position="244"/>
    </location>
</feature>
<keyword evidence="8" id="KW-1185">Reference proteome</keyword>
<evidence type="ECO:0000256" key="5">
    <source>
        <dbReference type="SAM" id="MobiDB-lite"/>
    </source>
</evidence>
<dbReference type="OrthoDB" id="10261408at2759"/>
<feature type="domain" description="Zn(2)-C6 fungal-type" evidence="6">
    <location>
        <begin position="192"/>
        <end position="222"/>
    </location>
</feature>
<feature type="region of interest" description="Disordered" evidence="5">
    <location>
        <begin position="92"/>
        <end position="134"/>
    </location>
</feature>
<proteinExistence type="predicted"/>
<dbReference type="PROSITE" id="PS50048">
    <property type="entry name" value="ZN2_CY6_FUNGAL_2"/>
    <property type="match status" value="1"/>
</dbReference>
<organism evidence="7 8">
    <name type="scientific">Mycena sanguinolenta</name>
    <dbReference type="NCBI Taxonomy" id="230812"/>
    <lineage>
        <taxon>Eukaryota</taxon>
        <taxon>Fungi</taxon>
        <taxon>Dikarya</taxon>
        <taxon>Basidiomycota</taxon>
        <taxon>Agaricomycotina</taxon>
        <taxon>Agaricomycetes</taxon>
        <taxon>Agaricomycetidae</taxon>
        <taxon>Agaricales</taxon>
        <taxon>Marasmiineae</taxon>
        <taxon>Mycenaceae</taxon>
        <taxon>Mycena</taxon>
    </lineage>
</organism>
<dbReference type="InterPro" id="IPR036864">
    <property type="entry name" value="Zn2-C6_fun-type_DNA-bd_sf"/>
</dbReference>
<evidence type="ECO:0000313" key="8">
    <source>
        <dbReference type="Proteomes" id="UP000623467"/>
    </source>
</evidence>
<feature type="region of interest" description="Disordered" evidence="5">
    <location>
        <begin position="368"/>
        <end position="393"/>
    </location>
</feature>
<dbReference type="GO" id="GO:0000981">
    <property type="term" value="F:DNA-binding transcription factor activity, RNA polymerase II-specific"/>
    <property type="evidence" value="ECO:0007669"/>
    <property type="project" value="InterPro"/>
</dbReference>
<gene>
    <name evidence="7" type="ORF">MSAN_00426200</name>
</gene>
<feature type="compositionally biased region" description="Low complexity" evidence="5">
    <location>
        <begin position="176"/>
        <end position="186"/>
    </location>
</feature>
<feature type="compositionally biased region" description="Low complexity" evidence="5">
    <location>
        <begin position="371"/>
        <end position="387"/>
    </location>
</feature>
<dbReference type="InterPro" id="IPR050987">
    <property type="entry name" value="AtrR-like"/>
</dbReference>
<dbReference type="SUPFAM" id="SSF57701">
    <property type="entry name" value="Zn2/Cys6 DNA-binding domain"/>
    <property type="match status" value="1"/>
</dbReference>
<dbReference type="PROSITE" id="PS00463">
    <property type="entry name" value="ZN2_CY6_FUNGAL_1"/>
    <property type="match status" value="1"/>
</dbReference>